<dbReference type="Gene3D" id="3.40.50.1820">
    <property type="entry name" value="alpha/beta hydrolase"/>
    <property type="match status" value="1"/>
</dbReference>
<evidence type="ECO:0000313" key="4">
    <source>
        <dbReference type="Proteomes" id="UP000226357"/>
    </source>
</evidence>
<dbReference type="InterPro" id="IPR000639">
    <property type="entry name" value="Epox_hydrolase-like"/>
</dbReference>
<dbReference type="Pfam" id="PF00561">
    <property type="entry name" value="Abhydrolase_1"/>
    <property type="match status" value="1"/>
</dbReference>
<gene>
    <name evidence="2" type="ORF">COI93_17260</name>
    <name evidence="3" type="ORF">COK38_25180</name>
</gene>
<dbReference type="InterPro" id="IPR000073">
    <property type="entry name" value="AB_hydrolase_1"/>
</dbReference>
<evidence type="ECO:0000259" key="1">
    <source>
        <dbReference type="Pfam" id="PF00561"/>
    </source>
</evidence>
<dbReference type="EMBL" id="NVBO01000323">
    <property type="protein sequence ID" value="PFR88985.1"/>
    <property type="molecule type" value="Genomic_DNA"/>
</dbReference>
<dbReference type="Proteomes" id="UP000226357">
    <property type="component" value="Unassembled WGS sequence"/>
</dbReference>
<proteinExistence type="predicted"/>
<dbReference type="InterPro" id="IPR029058">
    <property type="entry name" value="AB_hydrolase_fold"/>
</dbReference>
<sequence length="279" mass="32512">MNHKIEHPYFTFSTRGTTVHYELYEHHNKEERPTFVLIHGFLSSSFSYRRLVPLLKEEGTVIALDLPPFGKSDKSHHFTYSYHNLATIIIDLMEYLTLKNIVLVGHSMGGQISLYVNRLRPDLIQKTILLCSSSYLNRANLPLIYSSYLPFFHLYVKNWIIRRGIVHNLMNVVHDHSLIDDEMMEGYAAPFYDNRIFPALTRMIRDREGDLSSAELRKIETPTLLIWGEKDRVVPLHVGQRLHEDLPNSTFISYENTGHLLPEEKPTHVYEEIMAFSAQ</sequence>
<evidence type="ECO:0000313" key="2">
    <source>
        <dbReference type="EMBL" id="PFK34254.1"/>
    </source>
</evidence>
<keyword evidence="2" id="KW-0378">Hydrolase</keyword>
<dbReference type="FunFam" id="3.40.50.1820:FF:000149">
    <property type="entry name" value="Alpha/beta hydrolase fold"/>
    <property type="match status" value="1"/>
</dbReference>
<dbReference type="PANTHER" id="PTHR46438:SF11">
    <property type="entry name" value="LIPASE-RELATED"/>
    <property type="match status" value="1"/>
</dbReference>
<accession>A0A2B0LU27</accession>
<dbReference type="RefSeq" id="WP_001015797.1">
    <property type="nucleotide sequence ID" value="NZ_NTUG01000028.1"/>
</dbReference>
<comment type="caution">
    <text evidence="2">The sequence shown here is derived from an EMBL/GenBank/DDBJ whole genome shotgun (WGS) entry which is preliminary data.</text>
</comment>
<reference evidence="4 5" key="1">
    <citation type="submission" date="2017-09" db="EMBL/GenBank/DDBJ databases">
        <title>Large-scale bioinformatics analysis of Bacillus genomes uncovers conserved roles of natural products in bacterial physiology.</title>
        <authorList>
            <consortium name="Agbiome Team Llc"/>
            <person name="Bleich R.M."/>
            <person name="Grubbs K.J."/>
            <person name="Santa Maria K.C."/>
            <person name="Allen S.E."/>
            <person name="Farag S."/>
            <person name="Shank E.A."/>
            <person name="Bowers A."/>
        </authorList>
    </citation>
    <scope>NUCLEOTIDE SEQUENCE [LARGE SCALE GENOMIC DNA]</scope>
    <source>
        <strain evidence="3 4">AFS067272</strain>
        <strain evidence="2 5">AFS083043</strain>
    </source>
</reference>
<protein>
    <submittedName>
        <fullName evidence="2">Alpha/beta hydrolase</fullName>
    </submittedName>
</protein>
<feature type="domain" description="AB hydrolase-1" evidence="1">
    <location>
        <begin position="33"/>
        <end position="266"/>
    </location>
</feature>
<dbReference type="OrthoDB" id="9797695at2"/>
<dbReference type="SUPFAM" id="SSF53474">
    <property type="entry name" value="alpha/beta-Hydrolases"/>
    <property type="match status" value="1"/>
</dbReference>
<organism evidence="2 5">
    <name type="scientific">Bacillus cereus</name>
    <dbReference type="NCBI Taxonomy" id="1396"/>
    <lineage>
        <taxon>Bacteria</taxon>
        <taxon>Bacillati</taxon>
        <taxon>Bacillota</taxon>
        <taxon>Bacilli</taxon>
        <taxon>Bacillales</taxon>
        <taxon>Bacillaceae</taxon>
        <taxon>Bacillus</taxon>
        <taxon>Bacillus cereus group</taxon>
    </lineage>
</organism>
<dbReference type="AlphaFoldDB" id="A0A2B0LU27"/>
<dbReference type="PRINTS" id="PR00412">
    <property type="entry name" value="EPOXHYDRLASE"/>
</dbReference>
<evidence type="ECO:0000313" key="5">
    <source>
        <dbReference type="Proteomes" id="UP000242656"/>
    </source>
</evidence>
<dbReference type="Proteomes" id="UP000242656">
    <property type="component" value="Unassembled WGS sequence"/>
</dbReference>
<dbReference type="EMBL" id="NUWN01000068">
    <property type="protein sequence ID" value="PFK34254.1"/>
    <property type="molecule type" value="Genomic_DNA"/>
</dbReference>
<name>A0A2B0LU27_BACCE</name>
<evidence type="ECO:0000313" key="3">
    <source>
        <dbReference type="EMBL" id="PFR88985.1"/>
    </source>
</evidence>
<dbReference type="PRINTS" id="PR00111">
    <property type="entry name" value="ABHYDROLASE"/>
</dbReference>
<dbReference type="PANTHER" id="PTHR46438">
    <property type="entry name" value="ALPHA/BETA-HYDROLASES SUPERFAMILY PROTEIN"/>
    <property type="match status" value="1"/>
</dbReference>
<dbReference type="GO" id="GO:0016787">
    <property type="term" value="F:hydrolase activity"/>
    <property type="evidence" value="ECO:0007669"/>
    <property type="project" value="UniProtKB-KW"/>
</dbReference>